<dbReference type="OMA" id="CVEYPVR"/>
<reference evidence="4 5" key="1">
    <citation type="journal article" date="2013" name="Nature">
        <title>Insights into bilaterian evolution from three spiralian genomes.</title>
        <authorList>
            <person name="Simakov O."/>
            <person name="Marletaz F."/>
            <person name="Cho S.J."/>
            <person name="Edsinger-Gonzales E."/>
            <person name="Havlak P."/>
            <person name="Hellsten U."/>
            <person name="Kuo D.H."/>
            <person name="Larsson T."/>
            <person name="Lv J."/>
            <person name="Arendt D."/>
            <person name="Savage R."/>
            <person name="Osoegawa K."/>
            <person name="de Jong P."/>
            <person name="Grimwood J."/>
            <person name="Chapman J.A."/>
            <person name="Shapiro H."/>
            <person name="Aerts A."/>
            <person name="Otillar R.P."/>
            <person name="Terry A.Y."/>
            <person name="Boore J.L."/>
            <person name="Grigoriev I.V."/>
            <person name="Lindberg D.R."/>
            <person name="Seaver E.C."/>
            <person name="Weisblat D.A."/>
            <person name="Putnam N.H."/>
            <person name="Rokhsar D.S."/>
        </authorList>
    </citation>
    <scope>NUCLEOTIDE SEQUENCE [LARGE SCALE GENOMIC DNA]</scope>
</reference>
<keyword evidence="2" id="KW-1133">Transmembrane helix</keyword>
<evidence type="ECO:0000256" key="2">
    <source>
        <dbReference type="SAM" id="Phobius"/>
    </source>
</evidence>
<dbReference type="CTD" id="20245772"/>
<organism evidence="4 5">
    <name type="scientific">Lottia gigantea</name>
    <name type="common">Giant owl limpet</name>
    <dbReference type="NCBI Taxonomy" id="225164"/>
    <lineage>
        <taxon>Eukaryota</taxon>
        <taxon>Metazoa</taxon>
        <taxon>Spiralia</taxon>
        <taxon>Lophotrochozoa</taxon>
        <taxon>Mollusca</taxon>
        <taxon>Gastropoda</taxon>
        <taxon>Patellogastropoda</taxon>
        <taxon>Lottioidea</taxon>
        <taxon>Lottiidae</taxon>
        <taxon>Lottia</taxon>
    </lineage>
</organism>
<dbReference type="HOGENOM" id="CLU_109415_1_0_1"/>
<keyword evidence="3" id="KW-0732">Signal</keyword>
<protein>
    <recommendedName>
        <fullName evidence="6">PSI domain-containing protein</fullName>
    </recommendedName>
</protein>
<evidence type="ECO:0000313" key="4">
    <source>
        <dbReference type="EMBL" id="ESP04311.1"/>
    </source>
</evidence>
<dbReference type="PANTHER" id="PTHR15191:SF3">
    <property type="entry name" value="PITUITARY TUMOR-TRANSFORMING GENE PROTEIN-BINDING FACTOR"/>
    <property type="match status" value="1"/>
</dbReference>
<name>V4B9W5_LOTGI</name>
<gene>
    <name evidence="4" type="ORF">LOTGIDRAFT_204974</name>
</gene>
<evidence type="ECO:0000256" key="3">
    <source>
        <dbReference type="SAM" id="SignalP"/>
    </source>
</evidence>
<dbReference type="AlphaFoldDB" id="V4B9W5"/>
<dbReference type="InterPro" id="IPR052304">
    <property type="entry name" value="PTTG1IP"/>
</dbReference>
<dbReference type="PANTHER" id="PTHR15191">
    <property type="entry name" value="PROTEIN CBG20567"/>
    <property type="match status" value="1"/>
</dbReference>
<dbReference type="KEGG" id="lgi:LOTGIDRAFT_204974"/>
<dbReference type="RefSeq" id="XP_009045008.1">
    <property type="nucleotide sequence ID" value="XM_009046760.1"/>
</dbReference>
<dbReference type="Proteomes" id="UP000030746">
    <property type="component" value="Unassembled WGS sequence"/>
</dbReference>
<dbReference type="GO" id="GO:0005634">
    <property type="term" value="C:nucleus"/>
    <property type="evidence" value="ECO:0007669"/>
    <property type="project" value="TreeGrafter"/>
</dbReference>
<evidence type="ECO:0000256" key="1">
    <source>
        <dbReference type="SAM" id="MobiDB-lite"/>
    </source>
</evidence>
<evidence type="ECO:0000313" key="5">
    <source>
        <dbReference type="Proteomes" id="UP000030746"/>
    </source>
</evidence>
<keyword evidence="2" id="KW-0812">Transmembrane</keyword>
<keyword evidence="5" id="KW-1185">Reference proteome</keyword>
<sequence length="204" mass="22917">MANISYILVLLVALFCLALSATVPPTTDYDTTTTNVPPTTTPVMTTSIPSEPTTTLTPEQECGRHNGSCEDCVKAAGARCLYCNRDDKCKPYPIKKILPGDDDCPLAEARWSVCWLNFEGMLIGVGVVGGIILLTITCCCVYCCCCRGGNDKKWAREDAKWERQKKERKEKSDERKLERKDRLDEIRRKYGLVKDDNAYERFDA</sequence>
<feature type="transmembrane region" description="Helical" evidence="2">
    <location>
        <begin position="121"/>
        <end position="145"/>
    </location>
</feature>
<feature type="compositionally biased region" description="Low complexity" evidence="1">
    <location>
        <begin position="28"/>
        <end position="46"/>
    </location>
</feature>
<dbReference type="GeneID" id="20245772"/>
<feature type="signal peptide" evidence="3">
    <location>
        <begin position="1"/>
        <end position="20"/>
    </location>
</feature>
<feature type="region of interest" description="Disordered" evidence="1">
    <location>
        <begin position="28"/>
        <end position="52"/>
    </location>
</feature>
<accession>V4B9W5</accession>
<dbReference type="EMBL" id="KB199806">
    <property type="protein sequence ID" value="ESP04311.1"/>
    <property type="molecule type" value="Genomic_DNA"/>
</dbReference>
<dbReference type="OrthoDB" id="5829916at2759"/>
<dbReference type="GO" id="GO:0006606">
    <property type="term" value="P:protein import into nucleus"/>
    <property type="evidence" value="ECO:0007669"/>
    <property type="project" value="TreeGrafter"/>
</dbReference>
<feature type="chain" id="PRO_5004717613" description="PSI domain-containing protein" evidence="3">
    <location>
        <begin position="21"/>
        <end position="204"/>
    </location>
</feature>
<keyword evidence="2" id="KW-0472">Membrane</keyword>
<proteinExistence type="predicted"/>
<evidence type="ECO:0008006" key="6">
    <source>
        <dbReference type="Google" id="ProtNLM"/>
    </source>
</evidence>
<dbReference type="STRING" id="225164.V4B9W5"/>
<dbReference type="GO" id="GO:0005737">
    <property type="term" value="C:cytoplasm"/>
    <property type="evidence" value="ECO:0007669"/>
    <property type="project" value="TreeGrafter"/>
</dbReference>